<keyword evidence="6" id="KW-0472">Membrane</keyword>
<feature type="compositionally biased region" description="Polar residues" evidence="5">
    <location>
        <begin position="683"/>
        <end position="695"/>
    </location>
</feature>
<evidence type="ECO:0000256" key="3">
    <source>
        <dbReference type="PIRSR" id="PIRSR600407-1"/>
    </source>
</evidence>
<dbReference type="InterPro" id="IPR000407">
    <property type="entry name" value="GDA1_CD39_NTPase"/>
</dbReference>
<dbReference type="CDD" id="cd24039">
    <property type="entry name" value="ASKHA_NBD_YND1-like"/>
    <property type="match status" value="1"/>
</dbReference>
<dbReference type="Gene3D" id="3.30.420.150">
    <property type="entry name" value="Exopolyphosphatase. Domain 2"/>
    <property type="match status" value="1"/>
</dbReference>
<dbReference type="AlphaFoldDB" id="A0A8H7UES6"/>
<keyword evidence="4" id="KW-0547">Nucleotide-binding</keyword>
<dbReference type="Proteomes" id="UP000612746">
    <property type="component" value="Unassembled WGS sequence"/>
</dbReference>
<name>A0A8H7UES6_9FUNG</name>
<keyword evidence="6" id="KW-1133">Transmembrane helix</keyword>
<organism evidence="7 8">
    <name type="scientific">Umbelopsis vinacea</name>
    <dbReference type="NCBI Taxonomy" id="44442"/>
    <lineage>
        <taxon>Eukaryota</taxon>
        <taxon>Fungi</taxon>
        <taxon>Fungi incertae sedis</taxon>
        <taxon>Mucoromycota</taxon>
        <taxon>Mucoromycotina</taxon>
        <taxon>Umbelopsidomycetes</taxon>
        <taxon>Umbelopsidales</taxon>
        <taxon>Umbelopsidaceae</taxon>
        <taxon>Umbelopsis</taxon>
    </lineage>
</organism>
<evidence type="ECO:0000256" key="2">
    <source>
        <dbReference type="ARBA" id="ARBA00022801"/>
    </source>
</evidence>
<dbReference type="GO" id="GO:0006256">
    <property type="term" value="P:UDP catabolic process"/>
    <property type="evidence" value="ECO:0007669"/>
    <property type="project" value="TreeGrafter"/>
</dbReference>
<dbReference type="GO" id="GO:0005524">
    <property type="term" value="F:ATP binding"/>
    <property type="evidence" value="ECO:0007669"/>
    <property type="project" value="UniProtKB-KW"/>
</dbReference>
<keyword evidence="4" id="KW-0067">ATP-binding</keyword>
<accession>A0A8H7UES6</accession>
<dbReference type="OrthoDB" id="6372431at2759"/>
<keyword evidence="8" id="KW-1185">Reference proteome</keyword>
<feature type="active site" description="Proton acceptor" evidence="3">
    <location>
        <position position="166"/>
    </location>
</feature>
<feature type="region of interest" description="Disordered" evidence="5">
    <location>
        <begin position="680"/>
        <end position="702"/>
    </location>
</feature>
<feature type="region of interest" description="Disordered" evidence="5">
    <location>
        <begin position="501"/>
        <end position="534"/>
    </location>
</feature>
<sequence>MSSLLAPRQVTESDSEWNEHRRYGIVIDAGSSGSRVHVYSWKDYEHLVQTQPLEALRGKVPTVERGDKLGLKWTLKEHPGISTYAGKTKDIGEHLKMLLDFAEEVVPATEHNQTPIFLMATAGMRLLPKEDQEDILSSTCNYIQKNSGFMLDNCNKQIKIISGELEGLYGWTAVNYLMGGFDASIGASLDEQPKNADGIREQHHTFGFLDMGGASTQIAFEPEHHQKEEHMDDLEKITLHTLDGRRIEYDVFVTTFLGYGSNEARRRYLEERVRKAYDESGPKSDLLDEHHTLHLEDPCLPVNLTLTDSSSTSVSLTLQGTGSFSKCLEATLPLLNKDVECPTEPCLFNGVHTPHIDWLVNKFVGISEYWYSSHDILGLGGVYDFVEYEKKATEYCQSEWNTIRQNHQHANEIDLQRYEMQCFKAAWMVNVLHDGIEIPRIVDDGGQGTAAQEKEVLEQSIESVNAKHWSPPFQSIDTINDIQVSWTLGAMLQYVSDQIPVTDTGSPGHSTDDEGPHAIDKEGQPPLENVIGVPGNPIPKSLTGSNAHSFAFFVMSIMLLCCFLVWCISRSRSRRRAGKSSYDPNAGILGNSDAVHASQSHGFRSQLSHPDRMLRETYNTARYWFSRLGRTNRSYNQAPTSVHDLDVDDTEYGVTVTELDNVGSEGIAINIGSSPSLGVLRRPTSNSSIRSQPSIPTRPWTKKRYSGDSAASLMGAQSAVSSPGAVEYTGIKSSSSALGLSNRNGSFTNLTARTGSSPNLNSFYQMGLTPTPPTLSSDDSSGYLPAAVTSSSPRKQSRMGYSVTEMSEEEDNEYASMAQNGSIGPSTILEIPSTGPNGRISPAVSQDERRRKRGDDIM</sequence>
<dbReference type="GO" id="GO:0045134">
    <property type="term" value="F:UDP phosphatase activity"/>
    <property type="evidence" value="ECO:0007669"/>
    <property type="project" value="TreeGrafter"/>
</dbReference>
<evidence type="ECO:0000256" key="4">
    <source>
        <dbReference type="PIRSR" id="PIRSR600407-2"/>
    </source>
</evidence>
<feature type="binding site" evidence="4">
    <location>
        <begin position="213"/>
        <end position="217"/>
    </location>
    <ligand>
        <name>ATP</name>
        <dbReference type="ChEBI" id="CHEBI:30616"/>
    </ligand>
</feature>
<proteinExistence type="inferred from homology"/>
<keyword evidence="6" id="KW-0812">Transmembrane</keyword>
<feature type="region of interest" description="Disordered" evidence="5">
    <location>
        <begin position="771"/>
        <end position="858"/>
    </location>
</feature>
<comment type="similarity">
    <text evidence="1">Belongs to the GDA1/CD39 NTPase family.</text>
</comment>
<comment type="caution">
    <text evidence="7">The sequence shown here is derived from an EMBL/GenBank/DDBJ whole genome shotgun (WGS) entry which is preliminary data.</text>
</comment>
<gene>
    <name evidence="7" type="ORF">INT44_007388</name>
</gene>
<protein>
    <recommendedName>
        <fullName evidence="9">Apyrase</fullName>
    </recommendedName>
</protein>
<dbReference type="EMBL" id="JAEPRA010000013">
    <property type="protein sequence ID" value="KAG2176724.1"/>
    <property type="molecule type" value="Genomic_DNA"/>
</dbReference>
<feature type="compositionally biased region" description="Basic and acidic residues" evidence="5">
    <location>
        <begin position="846"/>
        <end position="858"/>
    </location>
</feature>
<evidence type="ECO:0000313" key="7">
    <source>
        <dbReference type="EMBL" id="KAG2176724.1"/>
    </source>
</evidence>
<dbReference type="Gene3D" id="3.30.420.40">
    <property type="match status" value="1"/>
</dbReference>
<dbReference type="GO" id="GO:0046036">
    <property type="term" value="P:CTP metabolic process"/>
    <property type="evidence" value="ECO:0007669"/>
    <property type="project" value="TreeGrafter"/>
</dbReference>
<dbReference type="Pfam" id="PF01150">
    <property type="entry name" value="GDA1_CD39"/>
    <property type="match status" value="1"/>
</dbReference>
<keyword evidence="2" id="KW-0378">Hydrolase</keyword>
<evidence type="ECO:0008006" key="9">
    <source>
        <dbReference type="Google" id="ProtNLM"/>
    </source>
</evidence>
<evidence type="ECO:0000256" key="5">
    <source>
        <dbReference type="SAM" id="MobiDB-lite"/>
    </source>
</evidence>
<evidence type="ECO:0000313" key="8">
    <source>
        <dbReference type="Proteomes" id="UP000612746"/>
    </source>
</evidence>
<dbReference type="GO" id="GO:0016020">
    <property type="term" value="C:membrane"/>
    <property type="evidence" value="ECO:0007669"/>
    <property type="project" value="TreeGrafter"/>
</dbReference>
<evidence type="ECO:0000256" key="6">
    <source>
        <dbReference type="SAM" id="Phobius"/>
    </source>
</evidence>
<feature type="compositionally biased region" description="Basic and acidic residues" evidence="5">
    <location>
        <begin position="510"/>
        <end position="523"/>
    </location>
</feature>
<reference evidence="7" key="1">
    <citation type="submission" date="2020-12" db="EMBL/GenBank/DDBJ databases">
        <title>Metabolic potential, ecology and presence of endohyphal bacteria is reflected in genomic diversity of Mucoromycotina.</title>
        <authorList>
            <person name="Muszewska A."/>
            <person name="Okrasinska A."/>
            <person name="Steczkiewicz K."/>
            <person name="Drgas O."/>
            <person name="Orlowska M."/>
            <person name="Perlinska-Lenart U."/>
            <person name="Aleksandrzak-Piekarczyk T."/>
            <person name="Szatraj K."/>
            <person name="Zielenkiewicz U."/>
            <person name="Pilsyk S."/>
            <person name="Malc E."/>
            <person name="Mieczkowski P."/>
            <person name="Kruszewska J.S."/>
            <person name="Biernat P."/>
            <person name="Pawlowska J."/>
        </authorList>
    </citation>
    <scope>NUCLEOTIDE SEQUENCE</scope>
    <source>
        <strain evidence="7">WA0000051536</strain>
    </source>
</reference>
<dbReference type="PANTHER" id="PTHR11782">
    <property type="entry name" value="ADENOSINE/GUANOSINE DIPHOSPHATASE"/>
    <property type="match status" value="1"/>
</dbReference>
<dbReference type="GO" id="GO:0005794">
    <property type="term" value="C:Golgi apparatus"/>
    <property type="evidence" value="ECO:0007669"/>
    <property type="project" value="TreeGrafter"/>
</dbReference>
<dbReference type="PANTHER" id="PTHR11782:SF121">
    <property type="entry name" value="NUCLEOSIDE-DIPHOSPHATASE MIG-23"/>
    <property type="match status" value="1"/>
</dbReference>
<evidence type="ECO:0000256" key="1">
    <source>
        <dbReference type="ARBA" id="ARBA00009283"/>
    </source>
</evidence>
<dbReference type="GO" id="GO:0017111">
    <property type="term" value="F:ribonucleoside triphosphate phosphatase activity"/>
    <property type="evidence" value="ECO:0007669"/>
    <property type="project" value="TreeGrafter"/>
</dbReference>
<dbReference type="GO" id="GO:0004382">
    <property type="term" value="F:GDP phosphatase activity"/>
    <property type="evidence" value="ECO:0007669"/>
    <property type="project" value="TreeGrafter"/>
</dbReference>
<feature type="transmembrane region" description="Helical" evidence="6">
    <location>
        <begin position="550"/>
        <end position="569"/>
    </location>
</feature>